<dbReference type="InParanoid" id="A0A804L0V6"/>
<dbReference type="EnsemblPlants" id="Ma10_t27210.1">
    <property type="protein sequence ID" value="Ma10_p27210.1"/>
    <property type="gene ID" value="Ma10_g27210"/>
</dbReference>
<reference evidence="2" key="1">
    <citation type="submission" date="2021-03" db="EMBL/GenBank/DDBJ databases">
        <authorList>
            <consortium name="Genoscope - CEA"/>
            <person name="William W."/>
        </authorList>
    </citation>
    <scope>NUCLEOTIDE SEQUENCE</scope>
    <source>
        <strain evidence="2">Doubled-haploid Pahang</strain>
    </source>
</reference>
<feature type="compositionally biased region" description="Acidic residues" evidence="1">
    <location>
        <begin position="1"/>
        <end position="21"/>
    </location>
</feature>
<evidence type="ECO:0000313" key="2">
    <source>
        <dbReference type="EMBL" id="CAG1854738.1"/>
    </source>
</evidence>
<organism evidence="3 4">
    <name type="scientific">Musa acuminata subsp. malaccensis</name>
    <name type="common">Wild banana</name>
    <name type="synonym">Musa malaccensis</name>
    <dbReference type="NCBI Taxonomy" id="214687"/>
    <lineage>
        <taxon>Eukaryota</taxon>
        <taxon>Viridiplantae</taxon>
        <taxon>Streptophyta</taxon>
        <taxon>Embryophyta</taxon>
        <taxon>Tracheophyta</taxon>
        <taxon>Spermatophyta</taxon>
        <taxon>Magnoliopsida</taxon>
        <taxon>Liliopsida</taxon>
        <taxon>Zingiberales</taxon>
        <taxon>Musaceae</taxon>
        <taxon>Musa</taxon>
    </lineage>
</organism>
<reference evidence="3" key="2">
    <citation type="submission" date="2021-05" db="UniProtKB">
        <authorList>
            <consortium name="EnsemblPlants"/>
        </authorList>
    </citation>
    <scope>IDENTIFICATION</scope>
    <source>
        <strain evidence="3">subsp. malaccensis</strain>
    </source>
</reference>
<gene>
    <name evidence="2" type="ORF">GSMUA_329640.1</name>
</gene>
<protein>
    <submittedName>
        <fullName evidence="2">(wild Malaysian banana) hypothetical protein</fullName>
    </submittedName>
</protein>
<dbReference type="AlphaFoldDB" id="A0A804L0V6"/>
<evidence type="ECO:0000256" key="1">
    <source>
        <dbReference type="SAM" id="MobiDB-lite"/>
    </source>
</evidence>
<dbReference type="Proteomes" id="UP000012960">
    <property type="component" value="Unplaced"/>
</dbReference>
<dbReference type="Gramene" id="Ma10_t27210.1">
    <property type="protein sequence ID" value="Ma10_p27210.1"/>
    <property type="gene ID" value="Ma10_g27210"/>
</dbReference>
<sequence>MMEEDGVEEAEEEYVELDLADSTDSSVLVNGNEGEEQWGTNKGTPSA</sequence>
<proteinExistence type="predicted"/>
<evidence type="ECO:0000313" key="3">
    <source>
        <dbReference type="EnsemblPlants" id="Ma10_p27210.1"/>
    </source>
</evidence>
<dbReference type="EMBL" id="HG996476">
    <property type="protein sequence ID" value="CAG1854738.1"/>
    <property type="molecule type" value="Genomic_DNA"/>
</dbReference>
<feature type="region of interest" description="Disordered" evidence="1">
    <location>
        <begin position="1"/>
        <end position="47"/>
    </location>
</feature>
<accession>A0A804L0V6</accession>
<evidence type="ECO:0000313" key="4">
    <source>
        <dbReference type="Proteomes" id="UP000012960"/>
    </source>
</evidence>
<name>A0A804L0V6_MUSAM</name>
<keyword evidence="4" id="KW-1185">Reference proteome</keyword>
<feature type="compositionally biased region" description="Polar residues" evidence="1">
    <location>
        <begin position="38"/>
        <end position="47"/>
    </location>
</feature>